<dbReference type="AlphaFoldDB" id="A0A1G6P7K5"/>
<dbReference type="Pfam" id="PF13481">
    <property type="entry name" value="AAA_25"/>
    <property type="match status" value="1"/>
</dbReference>
<name>A0A1G6P7K5_9BURK</name>
<protein>
    <submittedName>
        <fullName evidence="1">AAA domain-containing protein</fullName>
    </submittedName>
</protein>
<dbReference type="OrthoDB" id="8905164at2"/>
<gene>
    <name evidence="1" type="ORF">SAMN05192589_103168</name>
</gene>
<dbReference type="Proteomes" id="UP000198781">
    <property type="component" value="Unassembled WGS sequence"/>
</dbReference>
<dbReference type="STRING" id="187868.SAMN05192589_103168"/>
<organism evidence="1 2">
    <name type="scientific">Paracidovorax valerianellae</name>
    <dbReference type="NCBI Taxonomy" id="187868"/>
    <lineage>
        <taxon>Bacteria</taxon>
        <taxon>Pseudomonadati</taxon>
        <taxon>Pseudomonadota</taxon>
        <taxon>Betaproteobacteria</taxon>
        <taxon>Burkholderiales</taxon>
        <taxon>Comamonadaceae</taxon>
        <taxon>Paracidovorax</taxon>
    </lineage>
</organism>
<evidence type="ECO:0000313" key="2">
    <source>
        <dbReference type="Proteomes" id="UP000198781"/>
    </source>
</evidence>
<dbReference type="SUPFAM" id="SSF52540">
    <property type="entry name" value="P-loop containing nucleoside triphosphate hydrolases"/>
    <property type="match status" value="1"/>
</dbReference>
<dbReference type="Gene3D" id="3.40.50.300">
    <property type="entry name" value="P-loop containing nucleotide triphosphate hydrolases"/>
    <property type="match status" value="1"/>
</dbReference>
<keyword evidence="2" id="KW-1185">Reference proteome</keyword>
<dbReference type="InterPro" id="IPR027417">
    <property type="entry name" value="P-loop_NTPase"/>
</dbReference>
<accession>A0A1G6P7K5</accession>
<sequence length="476" mass="51559">MNTQINSQPTNSGEDYSMAAILEYQRNVREQLEADNLAVGQPATCNDRSHIAKLAVAKALGLNAEQITTKNEQTKAYCTTPKLDAEPQLNASVVARTSASAEMPLPLLPRPPHQLPEPTLPLPGGVTRGLPTHTSQDFRHMPRHVWLVRDVFHGGEVVILWGESQAGKTALLLDMVAAIANGSDWAGHPVTRTNVLYVALEGQIGVRTRVQALEHDQGIGHLEGVHYVFNSCNVTSENDVNELALTARKHDAKFIVIDTLSASIAGMAEENSNSAMSGMIANVQRLTQMTGAAVLLVHHCGNDPKRGARGAYALHANPDVSIEVGRSGEHRYWRLDKGRDGEPASGWFKIEGVSFQPDHEPEPLKSIVVRHVEDAEAPVAMPSPKTKGQERADEALKAITLHLRAVGIGANGEQSPGEATDEAIRKIVAEVFKDKCDSGEEGYGSNHRAKNVRDAIQALLDSGQLIREGDKLRLPD</sequence>
<proteinExistence type="predicted"/>
<evidence type="ECO:0000313" key="1">
    <source>
        <dbReference type="EMBL" id="SDC76240.1"/>
    </source>
</evidence>
<dbReference type="EMBL" id="FMZC01000003">
    <property type="protein sequence ID" value="SDC76240.1"/>
    <property type="molecule type" value="Genomic_DNA"/>
</dbReference>
<reference evidence="1 2" key="1">
    <citation type="submission" date="2016-10" db="EMBL/GenBank/DDBJ databases">
        <authorList>
            <person name="de Groot N.N."/>
        </authorList>
    </citation>
    <scope>NUCLEOTIDE SEQUENCE [LARGE SCALE GENOMIC DNA]</scope>
    <source>
        <strain evidence="1 2">DSM 16619</strain>
    </source>
</reference>